<keyword evidence="2" id="KW-1185">Reference proteome</keyword>
<evidence type="ECO:0000313" key="2">
    <source>
        <dbReference type="Proteomes" id="UP001638806"/>
    </source>
</evidence>
<accession>A0ACC4EAL8</accession>
<dbReference type="Proteomes" id="UP001638806">
    <property type="component" value="Unassembled WGS sequence"/>
</dbReference>
<organism evidence="1 2">
    <name type="scientific">Purpureocillium lilacinum</name>
    <name type="common">Paecilomyces lilacinus</name>
    <dbReference type="NCBI Taxonomy" id="33203"/>
    <lineage>
        <taxon>Eukaryota</taxon>
        <taxon>Fungi</taxon>
        <taxon>Dikarya</taxon>
        <taxon>Ascomycota</taxon>
        <taxon>Pezizomycotina</taxon>
        <taxon>Sordariomycetes</taxon>
        <taxon>Hypocreomycetidae</taxon>
        <taxon>Hypocreales</taxon>
        <taxon>Ophiocordycipitaceae</taxon>
        <taxon>Purpureocillium</taxon>
    </lineage>
</organism>
<protein>
    <submittedName>
        <fullName evidence="1">Uncharacterized protein</fullName>
    </submittedName>
</protein>
<dbReference type="EMBL" id="JBGNUJ010000002">
    <property type="protein sequence ID" value="KAL3965237.1"/>
    <property type="molecule type" value="Genomic_DNA"/>
</dbReference>
<reference evidence="1" key="1">
    <citation type="submission" date="2024-12" db="EMBL/GenBank/DDBJ databases">
        <title>Comparative genomics and development of molecular markers within Purpureocillium lilacinum and among Purpureocillium species.</title>
        <authorList>
            <person name="Yeh Z.-Y."/>
            <person name="Ni N.-T."/>
            <person name="Lo P.-H."/>
            <person name="Mushyakhwo K."/>
            <person name="Lin C.-F."/>
            <person name="Nai Y.-S."/>
        </authorList>
    </citation>
    <scope>NUCLEOTIDE SEQUENCE</scope>
    <source>
        <strain evidence="1">NCHU-NPUST-175</strain>
    </source>
</reference>
<sequence>MQPAESGCDYRREKKVVALSPPNGSSVAQATSVQLPPHPLDNEWHNEPGRGAPTGAGRLESMTPASSRITNQEQAGRYSIAVSELLSAYWRTPSAYLGLRPDVGPGLVGGRASSESMIHGTCVPAAPPARQTKAGVSMAGGHWPAFLCEKKTPACGFASVGASPIARRSTPPSTN</sequence>
<comment type="caution">
    <text evidence="1">The sequence shown here is derived from an EMBL/GenBank/DDBJ whole genome shotgun (WGS) entry which is preliminary data.</text>
</comment>
<evidence type="ECO:0000313" key="1">
    <source>
        <dbReference type="EMBL" id="KAL3965237.1"/>
    </source>
</evidence>
<proteinExistence type="predicted"/>
<gene>
    <name evidence="1" type="ORF">ACCO45_002241</name>
</gene>
<name>A0ACC4EAL8_PURLI</name>